<keyword evidence="6" id="KW-1185">Reference proteome</keyword>
<dbReference type="InterPro" id="IPR048052">
    <property type="entry name" value="FM1-like"/>
</dbReference>
<dbReference type="Gene3D" id="2.60.40.10">
    <property type="entry name" value="Immunoglobulins"/>
    <property type="match status" value="2"/>
</dbReference>
<sequence length="608" mass="66659">MEKTKKKINKLMTMVFATLLFLSGAATSLIGISTIHADDTGSITIHKHEAGGIGEAGDGQELDAAEVAQMGNPIADVPYFVYEISSNLTAEQLSDLNGALEDPAIVKALHDLTKTNETLTVDDLKINLAKVSPANIADSMTDENGNLTIDELALDKYYIVIEQAARHVSLPQSAPFVVRVPTNITNDGQTQEIKDIHVYPKGLVLSFAPQKRVGEMQMVSEAGGGLYELFGATEGGIGVGGSNFYTMSLQISPGYVDANIPNAKIEISDIFPEALQLKNPATDLDKLVAVYGNPHMFGDMSQKIDADEIAKYFEFSYVKNGDGRNELKVTIQNISGDPGDQAELNEFLDTYNRLYFSFEVENTSTDGYQTFPNDIEVNYWRDASIPDDVTINEKTVEEATMHTGGFKYTKMTDDSDQLPGATFRVGVKVNGDIQYVKVIKNDEGTITKVLLPGDDGYDDATEYYEAVSSADEDKRGVVEFNSLPVYEKYKYVAPSGSDVDTTPDEDDPDGDIESAQNENLTPTKMKYFVVEMSAPAGYEKLTEPRAVQPDELSSTEKTDEYSTIVNVKKFTLPFTGIAGWWLFLLGFVVVGMAGFLLIRNQRKAKARV</sequence>
<feature type="signal peptide" evidence="3">
    <location>
        <begin position="1"/>
        <end position="37"/>
    </location>
</feature>
<dbReference type="Pfam" id="PF16555">
    <property type="entry name" value="GramPos_pilinD1"/>
    <property type="match status" value="1"/>
</dbReference>
<organism evidence="5 6">
    <name type="scientific">Periweissella cryptocerci</name>
    <dbReference type="NCBI Taxonomy" id="2506420"/>
    <lineage>
        <taxon>Bacteria</taxon>
        <taxon>Bacillati</taxon>
        <taxon>Bacillota</taxon>
        <taxon>Bacilli</taxon>
        <taxon>Lactobacillales</taxon>
        <taxon>Lactobacillaceae</taxon>
        <taxon>Periweissella</taxon>
    </lineage>
</organism>
<keyword evidence="2" id="KW-1133">Transmembrane helix</keyword>
<feature type="transmembrane region" description="Helical" evidence="2">
    <location>
        <begin position="578"/>
        <end position="598"/>
    </location>
</feature>
<proteinExistence type="predicted"/>
<name>A0A4P6YX05_9LACO</name>
<feature type="domain" description="Gram-positive pilin subunit D1 N-terminal" evidence="4">
    <location>
        <begin position="39"/>
        <end position="201"/>
    </location>
</feature>
<dbReference type="OrthoDB" id="3199332at2"/>
<feature type="chain" id="PRO_5020765226" description="Gram-positive pilin subunit D1 N-terminal domain-containing protein" evidence="3">
    <location>
        <begin position="38"/>
        <end position="608"/>
    </location>
</feature>
<evidence type="ECO:0000256" key="3">
    <source>
        <dbReference type="SAM" id="SignalP"/>
    </source>
</evidence>
<dbReference type="InterPro" id="IPR013783">
    <property type="entry name" value="Ig-like_fold"/>
</dbReference>
<dbReference type="NCBIfam" id="NF033902">
    <property type="entry name" value="iso_D2_wall_anc"/>
    <property type="match status" value="1"/>
</dbReference>
<feature type="compositionally biased region" description="Acidic residues" evidence="1">
    <location>
        <begin position="501"/>
        <end position="512"/>
    </location>
</feature>
<keyword evidence="3" id="KW-0732">Signal</keyword>
<evidence type="ECO:0000256" key="1">
    <source>
        <dbReference type="SAM" id="MobiDB-lite"/>
    </source>
</evidence>
<reference evidence="6" key="1">
    <citation type="submission" date="2019-03" db="EMBL/GenBank/DDBJ databases">
        <title>Weissella sp. 26KH-42 Genome sequencing.</title>
        <authorList>
            <person name="Heo J."/>
            <person name="Kim S.-J."/>
            <person name="Kim J.-S."/>
            <person name="Hong S.-B."/>
            <person name="Kwon S.-W."/>
        </authorList>
    </citation>
    <scope>NUCLEOTIDE SEQUENCE [LARGE SCALE GENOMIC DNA]</scope>
    <source>
        <strain evidence="6">26KH-42</strain>
    </source>
</reference>
<evidence type="ECO:0000259" key="4">
    <source>
        <dbReference type="Pfam" id="PF16555"/>
    </source>
</evidence>
<keyword evidence="2" id="KW-0812">Transmembrane</keyword>
<dbReference type="InterPro" id="IPR032364">
    <property type="entry name" value="GramPos_pilinD1_N"/>
</dbReference>
<dbReference type="EMBL" id="CP037940">
    <property type="protein sequence ID" value="QBO37327.1"/>
    <property type="molecule type" value="Genomic_DNA"/>
</dbReference>
<feature type="region of interest" description="Disordered" evidence="1">
    <location>
        <begin position="494"/>
        <end position="517"/>
    </location>
</feature>
<evidence type="ECO:0000313" key="5">
    <source>
        <dbReference type="EMBL" id="QBO37327.1"/>
    </source>
</evidence>
<accession>A0A4P6YX05</accession>
<dbReference type="Proteomes" id="UP000292886">
    <property type="component" value="Chromosome"/>
</dbReference>
<protein>
    <recommendedName>
        <fullName evidence="4">Gram-positive pilin subunit D1 N-terminal domain-containing protein</fullName>
    </recommendedName>
</protein>
<dbReference type="KEGG" id="wei:EQG49_13070"/>
<evidence type="ECO:0000313" key="6">
    <source>
        <dbReference type="Proteomes" id="UP000292886"/>
    </source>
</evidence>
<dbReference type="RefSeq" id="WP_133364404.1">
    <property type="nucleotide sequence ID" value="NZ_CP037940.1"/>
</dbReference>
<evidence type="ECO:0000256" key="2">
    <source>
        <dbReference type="SAM" id="Phobius"/>
    </source>
</evidence>
<dbReference type="AlphaFoldDB" id="A0A4P6YX05"/>
<keyword evidence="2" id="KW-0472">Membrane</keyword>
<gene>
    <name evidence="5" type="ORF">EQG49_13070</name>
</gene>